<dbReference type="PANTHER" id="PTHR30441:SF4">
    <property type="entry name" value="PROTEIN ASMA"/>
    <property type="match status" value="1"/>
</dbReference>
<accession>A0A1W6YVX4</accession>
<evidence type="ECO:0000313" key="4">
    <source>
        <dbReference type="EMBL" id="ARP85230.1"/>
    </source>
</evidence>
<feature type="compositionally biased region" description="Low complexity" evidence="1">
    <location>
        <begin position="556"/>
        <end position="565"/>
    </location>
</feature>
<evidence type="ECO:0000256" key="1">
    <source>
        <dbReference type="SAM" id="MobiDB-lite"/>
    </source>
</evidence>
<sequence length="862" mass="89516">MKTWIKRISIGLAVALAVVIAGLIVFVLTFDPNTYKDRLQTWVQQRYHRTLTIDGEIEATLFPRLGVTLQGVSLSEPDSTETFAAVDSARMAVAIWPLLSRNVVVDHATFSGVRARLVRDRQGRLNFQDLLGGPAGEKQAPAQPGRETEGRSGAFGIDIAGLNINDGEIQLRDDATGQALTVSQLNAKTGRMRASEPFDVSLSAHVEGDKPRLNADLSAQGVAMLDPDARRYAVRKLDLKATGLLPRANARNVSLRGDLHYDERARAVEASTLEFVFQGDVEDVQGGTASVDASLAAEHLRVDPQQQTVQAAKAALRAKGTLPKGPFEFAADAPALDISPAAATGSGLAARLRLSGNEGLDIRLALNDLSGNSANLAVADARLSAELKRGERSWMFDLASPLAVDTAKRSATLAAVNGQALIAGPGLPAGGLRIPYTGAAGVDMAREAADLKLNAQTEGGKLAVTASAAQLKKKPSLRFTLDADAVDLDKLIPPAQAAAKPAKDAGTPPPAAEKPQAPATQSSNAGADANAGSKAGADKTSHAADAPAKGEGGGAPKAAPGSDADLSALVGPTAHGTIKVGRLTGRGVAVENLSATLQLAQGRLEISPLNAVLYGGKLAGGASLDAAHGNAVATRFTLDGVSIGPLLTAITKRSSLTGVGSVAANLTTRGVHGETMRDNLGGTLQLRLRDGAIKGFDAAGALRDLKQALLGGRQDGPADVPADAGRETVFSRMDADFALAAGVATIKRLDVVSPVLRVSQGEPAVIDLPKGRIDVVANVKIADSPPPYADVKELRGVVVPVRVAGPYDALRYRVDWRAVAGGALSQALQRALGGKSEERQRDDSRQDTIRDLGRILKGITGK</sequence>
<keyword evidence="2" id="KW-1133">Transmembrane helix</keyword>
<dbReference type="RefSeq" id="WP_086071423.1">
    <property type="nucleotide sequence ID" value="NZ_CP021109.1"/>
</dbReference>
<dbReference type="InterPro" id="IPR007844">
    <property type="entry name" value="AsmA"/>
</dbReference>
<keyword evidence="2" id="KW-0472">Membrane</keyword>
<dbReference type="InterPro" id="IPR052894">
    <property type="entry name" value="AsmA-related"/>
</dbReference>
<evidence type="ECO:0000259" key="3">
    <source>
        <dbReference type="Pfam" id="PF05170"/>
    </source>
</evidence>
<feature type="compositionally biased region" description="Low complexity" evidence="1">
    <location>
        <begin position="513"/>
        <end position="535"/>
    </location>
</feature>
<evidence type="ECO:0000313" key="5">
    <source>
        <dbReference type="Proteomes" id="UP000194139"/>
    </source>
</evidence>
<organism evidence="4 5">
    <name type="scientific">Bordetella genomosp. 9</name>
    <dbReference type="NCBI Taxonomy" id="1416803"/>
    <lineage>
        <taxon>Bacteria</taxon>
        <taxon>Pseudomonadati</taxon>
        <taxon>Pseudomonadota</taxon>
        <taxon>Betaproteobacteria</taxon>
        <taxon>Burkholderiales</taxon>
        <taxon>Alcaligenaceae</taxon>
        <taxon>Bordetella</taxon>
    </lineage>
</organism>
<evidence type="ECO:0000256" key="2">
    <source>
        <dbReference type="SAM" id="Phobius"/>
    </source>
</evidence>
<dbReference type="EMBL" id="CP021109">
    <property type="protein sequence ID" value="ARP85230.1"/>
    <property type="molecule type" value="Genomic_DNA"/>
</dbReference>
<dbReference type="PANTHER" id="PTHR30441">
    <property type="entry name" value="DUF748 DOMAIN-CONTAINING PROTEIN"/>
    <property type="match status" value="1"/>
</dbReference>
<feature type="domain" description="AsmA" evidence="3">
    <location>
        <begin position="10"/>
        <end position="747"/>
    </location>
</feature>
<keyword evidence="5" id="KW-1185">Reference proteome</keyword>
<dbReference type="GO" id="GO:0090313">
    <property type="term" value="P:regulation of protein targeting to membrane"/>
    <property type="evidence" value="ECO:0007669"/>
    <property type="project" value="TreeGrafter"/>
</dbReference>
<protein>
    <recommendedName>
        <fullName evidence="3">AsmA domain-containing protein</fullName>
    </recommendedName>
</protein>
<proteinExistence type="predicted"/>
<dbReference type="Proteomes" id="UP000194139">
    <property type="component" value="Chromosome"/>
</dbReference>
<feature type="region of interest" description="Disordered" evidence="1">
    <location>
        <begin position="128"/>
        <end position="152"/>
    </location>
</feature>
<dbReference type="GO" id="GO:0005886">
    <property type="term" value="C:plasma membrane"/>
    <property type="evidence" value="ECO:0007669"/>
    <property type="project" value="TreeGrafter"/>
</dbReference>
<dbReference type="AlphaFoldDB" id="A0A1W6YVX4"/>
<feature type="transmembrane region" description="Helical" evidence="2">
    <location>
        <begin position="12"/>
        <end position="30"/>
    </location>
</feature>
<gene>
    <name evidence="4" type="ORF">CAL13_02620</name>
</gene>
<keyword evidence="2" id="KW-0812">Transmembrane</keyword>
<feature type="compositionally biased region" description="Low complexity" evidence="1">
    <location>
        <begin position="494"/>
        <end position="506"/>
    </location>
</feature>
<dbReference type="Pfam" id="PF05170">
    <property type="entry name" value="AsmA"/>
    <property type="match status" value="1"/>
</dbReference>
<feature type="region of interest" description="Disordered" evidence="1">
    <location>
        <begin position="494"/>
        <end position="568"/>
    </location>
</feature>
<reference evidence="4 5" key="1">
    <citation type="submission" date="2017-05" db="EMBL/GenBank/DDBJ databases">
        <title>Complete and WGS of Bordetella genogroups.</title>
        <authorList>
            <person name="Spilker T."/>
            <person name="LiPuma J."/>
        </authorList>
    </citation>
    <scope>NUCLEOTIDE SEQUENCE [LARGE SCALE GENOMIC DNA]</scope>
    <source>
        <strain evidence="4 5">AU17164</strain>
    </source>
</reference>
<name>A0A1W6YVX4_9BORD</name>